<reference evidence="4" key="2">
    <citation type="journal article" date="2014" name="ISME J.">
        <title>Microbial stratification in low pH oxic and suboxic macroscopic growths along an acid mine drainage.</title>
        <authorList>
            <person name="Mendez-Garcia C."/>
            <person name="Mesa V."/>
            <person name="Sprenger R.R."/>
            <person name="Richter M."/>
            <person name="Diez M.S."/>
            <person name="Solano J."/>
            <person name="Bargiela R."/>
            <person name="Golyshina O.V."/>
            <person name="Manteca A."/>
            <person name="Ramos J.L."/>
            <person name="Gallego J.R."/>
            <person name="Llorente I."/>
            <person name="Martins Dos Santos V.A."/>
            <person name="Jensen O.N."/>
            <person name="Pelaez A.I."/>
            <person name="Sanchez J."/>
            <person name="Ferrer M."/>
        </authorList>
    </citation>
    <scope>NUCLEOTIDE SEQUENCE</scope>
</reference>
<dbReference type="AlphaFoldDB" id="T0ZU81"/>
<evidence type="ECO:0000259" key="3">
    <source>
        <dbReference type="SMART" id="SM00822"/>
    </source>
</evidence>
<keyword evidence="2" id="KW-0560">Oxidoreductase</keyword>
<dbReference type="PRINTS" id="PR00081">
    <property type="entry name" value="GDHRDH"/>
</dbReference>
<dbReference type="GO" id="GO:0016491">
    <property type="term" value="F:oxidoreductase activity"/>
    <property type="evidence" value="ECO:0007669"/>
    <property type="project" value="UniProtKB-KW"/>
</dbReference>
<name>T0ZU81_9ZZZZ</name>
<evidence type="ECO:0000256" key="2">
    <source>
        <dbReference type="ARBA" id="ARBA00023002"/>
    </source>
</evidence>
<organism evidence="4">
    <name type="scientific">mine drainage metagenome</name>
    <dbReference type="NCBI Taxonomy" id="410659"/>
    <lineage>
        <taxon>unclassified sequences</taxon>
        <taxon>metagenomes</taxon>
        <taxon>ecological metagenomes</taxon>
    </lineage>
</organism>
<sequence>MSDSPRWALVTGASAGIGAAFARALAAQGCALVLTARRVERLQILAIELEQAHDTRCVILPADLADPTAPANLCAQLAARGIGVDILINNAGYGVPGTFEASVWARHADFIQVMVTAPTELAHRLLPGMRARGYGRIVNVASLAGLVPGTAAHTLYGASKAYLIHFSQSLGQENRACGVHVCALCPGFAWSEFHDVSGARAQVSRMPRWMWMGAARVAREGLVAVERGALVYVPGRINRGIKTLFKLLPDRLALALIARRAHQFRVSDDVAANQQSQRNH</sequence>
<accession>T0ZU81</accession>
<protein>
    <submittedName>
        <fullName evidence="4">Short-chain dehydrogenase/reductase SDR</fullName>
    </submittedName>
</protein>
<dbReference type="InterPro" id="IPR036291">
    <property type="entry name" value="NAD(P)-bd_dom_sf"/>
</dbReference>
<dbReference type="SUPFAM" id="SSF51735">
    <property type="entry name" value="NAD(P)-binding Rossmann-fold domains"/>
    <property type="match status" value="1"/>
</dbReference>
<comment type="similarity">
    <text evidence="1">Belongs to the short-chain dehydrogenases/reductases (SDR) family.</text>
</comment>
<dbReference type="InterPro" id="IPR002347">
    <property type="entry name" value="SDR_fam"/>
</dbReference>
<dbReference type="GO" id="GO:0016020">
    <property type="term" value="C:membrane"/>
    <property type="evidence" value="ECO:0007669"/>
    <property type="project" value="TreeGrafter"/>
</dbReference>
<dbReference type="PIRSF" id="PIRSF000126">
    <property type="entry name" value="11-beta-HSD1"/>
    <property type="match status" value="1"/>
</dbReference>
<dbReference type="PRINTS" id="PR00080">
    <property type="entry name" value="SDRFAMILY"/>
</dbReference>
<dbReference type="Gene3D" id="3.40.50.720">
    <property type="entry name" value="NAD(P)-binding Rossmann-like Domain"/>
    <property type="match status" value="1"/>
</dbReference>
<gene>
    <name evidence="4" type="ORF">B2A_08114</name>
</gene>
<dbReference type="Pfam" id="PF00106">
    <property type="entry name" value="adh_short"/>
    <property type="match status" value="1"/>
</dbReference>
<evidence type="ECO:0000313" key="4">
    <source>
        <dbReference type="EMBL" id="EQD48127.1"/>
    </source>
</evidence>
<dbReference type="InterPro" id="IPR057326">
    <property type="entry name" value="KR_dom"/>
</dbReference>
<dbReference type="InterPro" id="IPR020904">
    <property type="entry name" value="Sc_DH/Rdtase_CS"/>
</dbReference>
<dbReference type="EMBL" id="AUZZ01005840">
    <property type="protein sequence ID" value="EQD48127.1"/>
    <property type="molecule type" value="Genomic_DNA"/>
</dbReference>
<dbReference type="SMART" id="SM00822">
    <property type="entry name" value="PKS_KR"/>
    <property type="match status" value="1"/>
</dbReference>
<proteinExistence type="inferred from homology"/>
<feature type="domain" description="Ketoreductase" evidence="3">
    <location>
        <begin position="6"/>
        <end position="193"/>
    </location>
</feature>
<dbReference type="PROSITE" id="PS00061">
    <property type="entry name" value="ADH_SHORT"/>
    <property type="match status" value="1"/>
</dbReference>
<dbReference type="PANTHER" id="PTHR44196">
    <property type="entry name" value="DEHYDROGENASE/REDUCTASE SDR FAMILY MEMBER 7B"/>
    <property type="match status" value="1"/>
</dbReference>
<evidence type="ECO:0000256" key="1">
    <source>
        <dbReference type="ARBA" id="ARBA00006484"/>
    </source>
</evidence>
<dbReference type="CDD" id="cd05233">
    <property type="entry name" value="SDR_c"/>
    <property type="match status" value="1"/>
</dbReference>
<reference evidence="4" key="1">
    <citation type="submission" date="2013-08" db="EMBL/GenBank/DDBJ databases">
        <authorList>
            <person name="Mendez C."/>
            <person name="Richter M."/>
            <person name="Ferrer M."/>
            <person name="Sanchez J."/>
        </authorList>
    </citation>
    <scope>NUCLEOTIDE SEQUENCE</scope>
</reference>
<dbReference type="PANTHER" id="PTHR44196:SF2">
    <property type="entry name" value="SHORT-CHAIN DEHYDROGENASE-RELATED"/>
    <property type="match status" value="1"/>
</dbReference>
<comment type="caution">
    <text evidence="4">The sequence shown here is derived from an EMBL/GenBank/DDBJ whole genome shotgun (WGS) entry which is preliminary data.</text>
</comment>